<evidence type="ECO:0000256" key="3">
    <source>
        <dbReference type="ARBA" id="ARBA00015325"/>
    </source>
</evidence>
<dbReference type="HAMAP" id="MF_01810">
    <property type="entry name" value="YidC_type1"/>
    <property type="match status" value="1"/>
</dbReference>
<dbReference type="NCBIfam" id="TIGR03592">
    <property type="entry name" value="yidC_oxa1_cterm"/>
    <property type="match status" value="1"/>
</dbReference>
<evidence type="ECO:0000256" key="9">
    <source>
        <dbReference type="ARBA" id="ARBA00023136"/>
    </source>
</evidence>
<evidence type="ECO:0000256" key="12">
    <source>
        <dbReference type="ARBA" id="ARBA00033342"/>
    </source>
</evidence>
<comment type="subunit">
    <text evidence="13">Interacts with the Sec translocase complex via SecD. Specifically interacts with transmembrane segments of nascent integral membrane proteins during membrane integration.</text>
</comment>
<evidence type="ECO:0000256" key="14">
    <source>
        <dbReference type="SAM" id="MobiDB-lite"/>
    </source>
</evidence>
<dbReference type="NCBIfam" id="TIGR03593">
    <property type="entry name" value="yidC_nterm"/>
    <property type="match status" value="1"/>
</dbReference>
<evidence type="ECO:0000256" key="11">
    <source>
        <dbReference type="ARBA" id="ARBA00033245"/>
    </source>
</evidence>
<accession>E1YHJ2</accession>
<evidence type="ECO:0000256" key="8">
    <source>
        <dbReference type="ARBA" id="ARBA00022989"/>
    </source>
</evidence>
<dbReference type="GO" id="GO:0032977">
    <property type="term" value="F:membrane insertase activity"/>
    <property type="evidence" value="ECO:0007669"/>
    <property type="project" value="InterPro"/>
</dbReference>
<feature type="domain" description="Membrane insertase YidC/Oxa/ALB C-terminal" evidence="15">
    <location>
        <begin position="354"/>
        <end position="547"/>
    </location>
</feature>
<dbReference type="GO" id="GO:0005886">
    <property type="term" value="C:plasma membrane"/>
    <property type="evidence" value="ECO:0007669"/>
    <property type="project" value="UniProtKB-SubCell"/>
</dbReference>
<dbReference type="AlphaFoldDB" id="E1YHJ2"/>
<evidence type="ECO:0000256" key="6">
    <source>
        <dbReference type="ARBA" id="ARBA00022692"/>
    </source>
</evidence>
<feature type="compositionally biased region" description="Polar residues" evidence="14">
    <location>
        <begin position="45"/>
        <end position="63"/>
    </location>
</feature>
<evidence type="ECO:0000256" key="13">
    <source>
        <dbReference type="HAMAP-Rule" id="MF_01810"/>
    </source>
</evidence>
<keyword evidence="5 13" id="KW-1003">Cell membrane</keyword>
<dbReference type="CDD" id="cd20070">
    <property type="entry name" value="5TM_YidC_Alb3"/>
    <property type="match status" value="1"/>
</dbReference>
<dbReference type="PANTHER" id="PTHR12428:SF65">
    <property type="entry name" value="CYTOCHROME C OXIDASE ASSEMBLY PROTEIN COX18, MITOCHONDRIAL"/>
    <property type="match status" value="1"/>
</dbReference>
<comment type="subcellular location">
    <subcellularLocation>
        <location evidence="1">Cell inner membrane</location>
        <topology evidence="1">Multi-pass membrane protein</topology>
    </subcellularLocation>
    <subcellularLocation>
        <location evidence="13">Cell membrane</location>
        <topology evidence="13">Multi-pass membrane protein</topology>
    </subcellularLocation>
</comment>
<dbReference type="EMBL" id="FR695874">
    <property type="protein sequence ID" value="CBX30111.1"/>
    <property type="molecule type" value="Genomic_DNA"/>
</dbReference>
<dbReference type="Gene3D" id="2.70.98.90">
    <property type="match status" value="1"/>
</dbReference>
<name>E1YHJ2_9BACT</name>
<sequence>MEQARFIIAVALSFIVFLGWDYFYNDKKPAKQITEVQNIDKRQSPVDNKNINPPEKSSQSDDTVFQENKPLRVFEINTPLYSVKINEKNAAITSFKLKKYNETIDVDSPKKELIPKDLNTGTVIVGFDEKSVHGIENATYTADSNAAANLVLDQGSKEIKFYWKSPEGVIIEKKYKFSADTYLIGLKLNVLNQSSQSIKDRLFVSIESYNMSNKSTNSFEGPSALINGSLEQIKLKNIEEKNSYPGNIKWVAIQDRYFMSAIIPVTPVEANMRLYMKAKDKGYFEEQYTLPEKEIRPGEQEEKEFKLYFGPKSLKLLGSLGYDLNKAVNFGWFDFLAKPVLYAMNFLYSFIPNYGVVIILLTIFFKIIFWPLGSKSYKSMNEMKKIQPLLAELKEKYGNDKKRMNEELMGLYKTYKINPMGGCLPMVAQLPVFFAFYRMLYETIELRHAPFVFWIKDLSAPDRLFHFAFTIPFMEPPYGIPVLTIVMGATMFIQQKMAPAVGDPAQAKMMMFLPLVFTVIFINFSAGLVLYWLVNNVLSILQQNIISRKNA</sequence>
<evidence type="ECO:0000259" key="15">
    <source>
        <dbReference type="Pfam" id="PF02096"/>
    </source>
</evidence>
<dbReference type="CDD" id="cd19961">
    <property type="entry name" value="EcYidC-like_peri"/>
    <property type="match status" value="1"/>
</dbReference>
<dbReference type="InterPro" id="IPR038221">
    <property type="entry name" value="YidC_periplasmic_sf"/>
</dbReference>
<dbReference type="InterPro" id="IPR028055">
    <property type="entry name" value="YidC/Oxa/ALB_C"/>
</dbReference>
<dbReference type="PANTHER" id="PTHR12428">
    <property type="entry name" value="OXA1"/>
    <property type="match status" value="1"/>
</dbReference>
<feature type="transmembrane region" description="Helical" evidence="13">
    <location>
        <begin position="6"/>
        <end position="24"/>
    </location>
</feature>
<dbReference type="InterPro" id="IPR019998">
    <property type="entry name" value="Membr_insert_YidC"/>
</dbReference>
<evidence type="ECO:0000259" key="16">
    <source>
        <dbReference type="Pfam" id="PF14849"/>
    </source>
</evidence>
<keyword evidence="6 13" id="KW-0812">Transmembrane</keyword>
<evidence type="ECO:0000256" key="1">
    <source>
        <dbReference type="ARBA" id="ARBA00004429"/>
    </source>
</evidence>
<dbReference type="InterPro" id="IPR001708">
    <property type="entry name" value="YidC/ALB3/OXA1/COX18"/>
</dbReference>
<dbReference type="GO" id="GO:0051205">
    <property type="term" value="P:protein insertion into membrane"/>
    <property type="evidence" value="ECO:0007669"/>
    <property type="project" value="TreeGrafter"/>
</dbReference>
<comment type="similarity">
    <text evidence="2 13">Belongs to the OXA1/ALB3/YidC family. Type 1 subfamily.</text>
</comment>
<proteinExistence type="inferred from homology"/>
<evidence type="ECO:0000256" key="10">
    <source>
        <dbReference type="ARBA" id="ARBA00023186"/>
    </source>
</evidence>
<feature type="domain" description="Membrane insertase YidC N-terminal" evidence="16">
    <location>
        <begin position="75"/>
        <end position="341"/>
    </location>
</feature>
<dbReference type="InterPro" id="IPR028053">
    <property type="entry name" value="Membr_insert_YidC_N"/>
</dbReference>
<keyword evidence="7 13" id="KW-0653">Protein transport</keyword>
<feature type="transmembrane region" description="Helical" evidence="13">
    <location>
        <begin position="512"/>
        <end position="534"/>
    </location>
</feature>
<feature type="region of interest" description="Disordered" evidence="14">
    <location>
        <begin position="40"/>
        <end position="63"/>
    </location>
</feature>
<keyword evidence="4 13" id="KW-0813">Transport</keyword>
<dbReference type="Pfam" id="PF14849">
    <property type="entry name" value="YidC_periplas"/>
    <property type="match status" value="1"/>
</dbReference>
<evidence type="ECO:0000256" key="7">
    <source>
        <dbReference type="ARBA" id="ARBA00022927"/>
    </source>
</evidence>
<comment type="function">
    <text evidence="13">Required for the insertion and/or proper folding and/or complex formation of integral membrane proteins into the membrane. Involved in integration of membrane proteins that insert both dependently and independently of the Sec translocase complex, as well as at least some lipoproteins. Aids folding of multispanning membrane proteins.</text>
</comment>
<evidence type="ECO:0000313" key="17">
    <source>
        <dbReference type="EMBL" id="CBX30111.1"/>
    </source>
</evidence>
<reference evidence="17" key="1">
    <citation type="journal article" date="2011" name="Environ. Microbiol.">
        <title>Genomic insights into the metabolic potential of the polycyclic aromatic hydrocarbon degrading sulfate-reducing Deltaproteobacterium N47.</title>
        <authorList>
            <person name="Bergmann F."/>
            <person name="Selesi D."/>
            <person name="Weinmaier T."/>
            <person name="Tischler P."/>
            <person name="Rattei T."/>
            <person name="Meckenstock R.U."/>
        </authorList>
    </citation>
    <scope>NUCLEOTIDE SEQUENCE</scope>
</reference>
<evidence type="ECO:0000256" key="4">
    <source>
        <dbReference type="ARBA" id="ARBA00022448"/>
    </source>
</evidence>
<evidence type="ECO:0000256" key="2">
    <source>
        <dbReference type="ARBA" id="ARBA00010527"/>
    </source>
</evidence>
<protein>
    <recommendedName>
        <fullName evidence="3 13">Membrane protein insertase YidC</fullName>
    </recommendedName>
    <alternativeName>
        <fullName evidence="12 13">Foldase YidC</fullName>
    </alternativeName>
    <alternativeName>
        <fullName evidence="11 13">Membrane integrase YidC</fullName>
    </alternativeName>
    <alternativeName>
        <fullName evidence="13">Membrane protein YidC</fullName>
    </alternativeName>
</protein>
<dbReference type="InterPro" id="IPR047196">
    <property type="entry name" value="YidC_ALB_C"/>
</dbReference>
<gene>
    <name evidence="13" type="primary">yidC</name>
    <name evidence="17" type="ORF">N47_D29200</name>
</gene>
<organism evidence="17">
    <name type="scientific">uncultured Desulfobacterium sp</name>
    <dbReference type="NCBI Taxonomy" id="201089"/>
    <lineage>
        <taxon>Bacteria</taxon>
        <taxon>Pseudomonadati</taxon>
        <taxon>Thermodesulfobacteriota</taxon>
        <taxon>Desulfobacteria</taxon>
        <taxon>Desulfobacterales</taxon>
        <taxon>Desulfobacteriaceae</taxon>
        <taxon>Desulfobacterium</taxon>
        <taxon>environmental samples</taxon>
    </lineage>
</organism>
<dbReference type="Pfam" id="PF02096">
    <property type="entry name" value="60KD_IMP"/>
    <property type="match status" value="1"/>
</dbReference>
<keyword evidence="9 13" id="KW-0472">Membrane</keyword>
<dbReference type="PRINTS" id="PR00701">
    <property type="entry name" value="60KDINNERMP"/>
</dbReference>
<feature type="transmembrane region" description="Helical" evidence="13">
    <location>
        <begin position="346"/>
        <end position="370"/>
    </location>
</feature>
<keyword evidence="10 13" id="KW-0143">Chaperone</keyword>
<dbReference type="NCBIfam" id="NF002353">
    <property type="entry name" value="PRK01318.1-4"/>
    <property type="match status" value="1"/>
</dbReference>
<dbReference type="PRINTS" id="PR01900">
    <property type="entry name" value="YIDCPROTEIN"/>
</dbReference>
<evidence type="ECO:0000256" key="5">
    <source>
        <dbReference type="ARBA" id="ARBA00022475"/>
    </source>
</evidence>
<feature type="transmembrane region" description="Helical" evidence="13">
    <location>
        <begin position="417"/>
        <end position="437"/>
    </location>
</feature>
<dbReference type="GO" id="GO:0015031">
    <property type="term" value="P:protein transport"/>
    <property type="evidence" value="ECO:0007669"/>
    <property type="project" value="UniProtKB-KW"/>
</dbReference>
<keyword evidence="8 13" id="KW-1133">Transmembrane helix</keyword>